<feature type="domain" description="Metallo-beta-lactamase" evidence="1">
    <location>
        <begin position="20"/>
        <end position="219"/>
    </location>
</feature>
<name>A0ABM6KFK7_9BACI</name>
<keyword evidence="2" id="KW-0378">Hydrolase</keyword>
<dbReference type="GeneID" id="96737489"/>
<dbReference type="InterPro" id="IPR001279">
    <property type="entry name" value="Metallo-B-lactamas"/>
</dbReference>
<dbReference type="PANTHER" id="PTHR42951">
    <property type="entry name" value="METALLO-BETA-LACTAMASE DOMAIN-CONTAINING"/>
    <property type="match status" value="1"/>
</dbReference>
<dbReference type="InterPro" id="IPR036866">
    <property type="entry name" value="RibonucZ/Hydroxyglut_hydro"/>
</dbReference>
<dbReference type="SUPFAM" id="SSF56281">
    <property type="entry name" value="Metallo-hydrolase/oxidoreductase"/>
    <property type="match status" value="1"/>
</dbReference>
<dbReference type="Pfam" id="PF00753">
    <property type="entry name" value="Lactamase_B"/>
    <property type="match status" value="1"/>
</dbReference>
<dbReference type="GO" id="GO:0016787">
    <property type="term" value="F:hydrolase activity"/>
    <property type="evidence" value="ECO:0007669"/>
    <property type="project" value="UniProtKB-KW"/>
</dbReference>
<evidence type="ECO:0000259" key="1">
    <source>
        <dbReference type="SMART" id="SM00849"/>
    </source>
</evidence>
<dbReference type="Proteomes" id="UP000195573">
    <property type="component" value="Chromosome"/>
</dbReference>
<accession>A0ABM6KFK7</accession>
<evidence type="ECO:0000313" key="3">
    <source>
        <dbReference type="Proteomes" id="UP000195573"/>
    </source>
</evidence>
<dbReference type="Gene3D" id="3.60.15.10">
    <property type="entry name" value="Ribonuclease Z/Hydroxyacylglutathione hydrolase-like"/>
    <property type="match status" value="1"/>
</dbReference>
<evidence type="ECO:0000313" key="2">
    <source>
        <dbReference type="EMBL" id="ART75157.1"/>
    </source>
</evidence>
<protein>
    <submittedName>
        <fullName evidence="2">Hydrolase glyoxylase</fullName>
    </submittedName>
</protein>
<proteinExistence type="predicted"/>
<dbReference type="InterPro" id="IPR050855">
    <property type="entry name" value="NDM-1-like"/>
</dbReference>
<organism evidence="2 3">
    <name type="scientific">Sutcliffiella horikoshii</name>
    <dbReference type="NCBI Taxonomy" id="79883"/>
    <lineage>
        <taxon>Bacteria</taxon>
        <taxon>Bacillati</taxon>
        <taxon>Bacillota</taxon>
        <taxon>Bacilli</taxon>
        <taxon>Bacillales</taxon>
        <taxon>Bacillaceae</taxon>
        <taxon>Sutcliffiella</taxon>
    </lineage>
</organism>
<gene>
    <name evidence="2" type="ORF">B4U37_03460</name>
</gene>
<dbReference type="EMBL" id="CP020880">
    <property type="protein sequence ID" value="ART75157.1"/>
    <property type="molecule type" value="Genomic_DNA"/>
</dbReference>
<sequence>MLNKVTPAVYYLSNDDSKERPTLGLVCGDKFSLIIDSGNSVQHAQDFLKEIEALNVPPVKYLVVTHGHWDHILGMNEFGATIIVNSLTNQILEEWQNYSFDDESLQKYVESNKMSSKCMEIIKNEIPFRDSFKLNAADIIFEKSLTIDLGNKLCVLETIKSTHSDDSTIVYVPDDKVLFLGDSAYGTTTNSLFHYKQSLLLPMIEEIQKYDTTSFILGHESLCDVEEMNLYWKELISTSKARDSTSLDRAIECFERENNRTPNSNEDFFLKAFVNDQIIRSQQS</sequence>
<dbReference type="RefSeq" id="WP_088017088.1">
    <property type="nucleotide sequence ID" value="NZ_CP020880.1"/>
</dbReference>
<keyword evidence="3" id="KW-1185">Reference proteome</keyword>
<reference evidence="2 3" key="1">
    <citation type="submission" date="2017-04" db="EMBL/GenBank/DDBJ databases">
        <title>Complete Genome Sequence of the Bacillus horikoshii 20a strain from Cuatro Cienegas, Coahuila, Mexico.</title>
        <authorList>
            <person name="Zarza E."/>
            <person name="Alcaraz L.D."/>
            <person name="Aguilar-Salinas B."/>
            <person name="Islas A."/>
            <person name="Olmedo-Alvarez G."/>
        </authorList>
    </citation>
    <scope>NUCLEOTIDE SEQUENCE [LARGE SCALE GENOMIC DNA]</scope>
    <source>
        <strain evidence="2 3">20a</strain>
    </source>
</reference>
<dbReference type="PANTHER" id="PTHR42951:SF4">
    <property type="entry name" value="ACYL-COENZYME A THIOESTERASE MBLAC2"/>
    <property type="match status" value="1"/>
</dbReference>
<dbReference type="SMART" id="SM00849">
    <property type="entry name" value="Lactamase_B"/>
    <property type="match status" value="1"/>
</dbReference>